<sequence length="212" mass="24758">MKVKPRTYFSFCYVTVHIRKEFHACKWCMSGASNGIRNEIRKGKVATMFPTFMIYGQSRGSVMPELRAMAFQTRTPTSELSQQTSPERISSFNLRFELHLDSGCYHLVPQALEKHVEHYQFLNTQELDLIKDHLSAIQDQIHDTISYLCDAERVVGYVEMALGLPDPEFSAHHHILKEQLKKSRAERKEYMRAFKRYNRDVARRGAILSREK</sequence>
<dbReference type="EMBL" id="GL883166">
    <property type="protein sequence ID" value="EGF98972.1"/>
    <property type="molecule type" value="Genomic_DNA"/>
</dbReference>
<proteinExistence type="predicted"/>
<dbReference type="InParanoid" id="F4S8S9"/>
<dbReference type="Proteomes" id="UP000001072">
    <property type="component" value="Unassembled WGS sequence"/>
</dbReference>
<evidence type="ECO:0000313" key="3">
    <source>
        <dbReference type="Proteomes" id="UP000001072"/>
    </source>
</evidence>
<dbReference type="RefSeq" id="XP_007417796.1">
    <property type="nucleotide sequence ID" value="XM_007417734.1"/>
</dbReference>
<feature type="coiled-coil region" evidence="1">
    <location>
        <begin position="173"/>
        <end position="200"/>
    </location>
</feature>
<reference evidence="3" key="1">
    <citation type="journal article" date="2011" name="Proc. Natl. Acad. Sci. U.S.A.">
        <title>Obligate biotrophy features unraveled by the genomic analysis of rust fungi.</title>
        <authorList>
            <person name="Duplessis S."/>
            <person name="Cuomo C.A."/>
            <person name="Lin Y.-C."/>
            <person name="Aerts A."/>
            <person name="Tisserant E."/>
            <person name="Veneault-Fourrey C."/>
            <person name="Joly D.L."/>
            <person name="Hacquard S."/>
            <person name="Amselem J."/>
            <person name="Cantarel B.L."/>
            <person name="Chiu R."/>
            <person name="Coutinho P.M."/>
            <person name="Feau N."/>
            <person name="Field M."/>
            <person name="Frey P."/>
            <person name="Gelhaye E."/>
            <person name="Goldberg J."/>
            <person name="Grabherr M.G."/>
            <person name="Kodira C.D."/>
            <person name="Kohler A."/>
            <person name="Kuees U."/>
            <person name="Lindquist E.A."/>
            <person name="Lucas S.M."/>
            <person name="Mago R."/>
            <person name="Mauceli E."/>
            <person name="Morin E."/>
            <person name="Murat C."/>
            <person name="Pangilinan J.L."/>
            <person name="Park R."/>
            <person name="Pearson M."/>
            <person name="Quesneville H."/>
            <person name="Rouhier N."/>
            <person name="Sakthikumar S."/>
            <person name="Salamov A.A."/>
            <person name="Schmutz J."/>
            <person name="Selles B."/>
            <person name="Shapiro H."/>
            <person name="Tanguay P."/>
            <person name="Tuskan G.A."/>
            <person name="Henrissat B."/>
            <person name="Van de Peer Y."/>
            <person name="Rouze P."/>
            <person name="Ellis J.G."/>
            <person name="Dodds P.N."/>
            <person name="Schein J.E."/>
            <person name="Zhong S."/>
            <person name="Hamelin R.C."/>
            <person name="Grigoriev I.V."/>
            <person name="Szabo L.J."/>
            <person name="Martin F."/>
        </authorList>
    </citation>
    <scope>NUCLEOTIDE SEQUENCE [LARGE SCALE GENOMIC DNA]</scope>
    <source>
        <strain evidence="3">98AG31 / pathotype 3-4-7</strain>
    </source>
</reference>
<dbReference type="HOGENOM" id="CLU_097248_1_0_1"/>
<protein>
    <submittedName>
        <fullName evidence="2">Uncharacterized protein</fullName>
    </submittedName>
</protein>
<gene>
    <name evidence="2" type="ORF">MELLADRAFT_113116</name>
</gene>
<dbReference type="AlphaFoldDB" id="F4S8S9"/>
<keyword evidence="3" id="KW-1185">Reference proteome</keyword>
<organism evidence="3">
    <name type="scientific">Melampsora larici-populina (strain 98AG31 / pathotype 3-4-7)</name>
    <name type="common">Poplar leaf rust fungus</name>
    <dbReference type="NCBI Taxonomy" id="747676"/>
    <lineage>
        <taxon>Eukaryota</taxon>
        <taxon>Fungi</taxon>
        <taxon>Dikarya</taxon>
        <taxon>Basidiomycota</taxon>
        <taxon>Pucciniomycotina</taxon>
        <taxon>Pucciniomycetes</taxon>
        <taxon>Pucciniales</taxon>
        <taxon>Melampsoraceae</taxon>
        <taxon>Melampsora</taxon>
    </lineage>
</organism>
<dbReference type="GeneID" id="18924888"/>
<keyword evidence="1" id="KW-0175">Coiled coil</keyword>
<evidence type="ECO:0000313" key="2">
    <source>
        <dbReference type="EMBL" id="EGF98972.1"/>
    </source>
</evidence>
<accession>F4S8S9</accession>
<dbReference type="KEGG" id="mlr:MELLADRAFT_113116"/>
<name>F4S8S9_MELLP</name>
<evidence type="ECO:0000256" key="1">
    <source>
        <dbReference type="SAM" id="Coils"/>
    </source>
</evidence>
<dbReference type="VEuPathDB" id="FungiDB:MELLADRAFT_113116"/>